<dbReference type="EMBL" id="FMCU01000001">
    <property type="protein sequence ID" value="SCE66765.1"/>
    <property type="molecule type" value="Genomic_DNA"/>
</dbReference>
<dbReference type="InterPro" id="IPR012291">
    <property type="entry name" value="CBM2_carb-bd_dom_sf"/>
</dbReference>
<gene>
    <name evidence="4" type="ORF">GA0070216_101259</name>
</gene>
<accession>A0A1C4U4X1</accession>
<protein>
    <recommendedName>
        <fullName evidence="3">CBM2 domain-containing protein</fullName>
    </recommendedName>
</protein>
<dbReference type="Pfam" id="PF00553">
    <property type="entry name" value="CBM_2"/>
    <property type="match status" value="1"/>
</dbReference>
<dbReference type="Pfam" id="PF11578">
    <property type="entry name" value="DUF3237"/>
    <property type="match status" value="2"/>
</dbReference>
<evidence type="ECO:0000256" key="1">
    <source>
        <dbReference type="SAM" id="MobiDB-lite"/>
    </source>
</evidence>
<keyword evidence="5" id="KW-1185">Reference proteome</keyword>
<name>A0A1C4U4X1_9ACTN</name>
<evidence type="ECO:0000313" key="5">
    <source>
        <dbReference type="Proteomes" id="UP000198797"/>
    </source>
</evidence>
<evidence type="ECO:0000259" key="3">
    <source>
        <dbReference type="PROSITE" id="PS51173"/>
    </source>
</evidence>
<evidence type="ECO:0000256" key="2">
    <source>
        <dbReference type="SAM" id="SignalP"/>
    </source>
</evidence>
<dbReference type="RefSeq" id="WP_091238817.1">
    <property type="nucleotide sequence ID" value="NZ_FMCU01000001.1"/>
</dbReference>
<proteinExistence type="predicted"/>
<dbReference type="GO" id="GO:0005975">
    <property type="term" value="P:carbohydrate metabolic process"/>
    <property type="evidence" value="ECO:0007669"/>
    <property type="project" value="InterPro"/>
</dbReference>
<dbReference type="PROSITE" id="PS51257">
    <property type="entry name" value="PROKAR_LIPOPROTEIN"/>
    <property type="match status" value="1"/>
</dbReference>
<keyword evidence="2" id="KW-0732">Signal</keyword>
<dbReference type="STRING" id="121616.GA0070216_101259"/>
<dbReference type="AlphaFoldDB" id="A0A1C4U4X1"/>
<dbReference type="PANTHER" id="PTHR37315">
    <property type="entry name" value="UPF0311 PROTEIN BLR7842"/>
    <property type="match status" value="1"/>
</dbReference>
<feature type="signal peptide" evidence="2">
    <location>
        <begin position="1"/>
        <end position="28"/>
    </location>
</feature>
<sequence>MRLVHRRPLLAGALAATTLVGVVGVATAASAATGCRVTYTVSSQWNGGFGANVAVTNLGDPLNGWQLTWSFTAGQQVTQYWNGTVTQNGGRVTVGNTTWNAALGTGASTSFGFNGSWNNASNPVPTDFALNGTPCTGGTTPPTPPTTPNTPTPGTPPPTTTPPPTPTTPPPTTPPPSTPPPTPSTTPSGAEATIVPDPSWTCGRSAGIVPPPRGRLVFRATAQLGAIRDVGVTQYGHRRILDIRGGTITGDRINGTILTGGLDLELTLGDGATELEQVAILRTGDGTPIYLRSCGVAPAGESTVRIVPDFEAPNSSAYAWLNTGTYVGTRTVDTTTNTLALAVYDVSGVSPADPRVQLRDPAGVAHQSWDCLTGSGTRGATVFTETVTLGGSVSVGASKRGTRNIIPITGGTTTGRVAGSVLPGGADYQLIGATSTLDARYVLSTNDRELILVRNCGAFGRLVPTFEARAAGPYAFLNANTWLSSDPGSAPGGVSITFYERR</sequence>
<dbReference type="InterPro" id="IPR020915">
    <property type="entry name" value="UPF0311"/>
</dbReference>
<reference evidence="5" key="1">
    <citation type="submission" date="2016-06" db="EMBL/GenBank/DDBJ databases">
        <authorList>
            <person name="Varghese N."/>
            <person name="Submissions Spin"/>
        </authorList>
    </citation>
    <scope>NUCLEOTIDE SEQUENCE [LARGE SCALE GENOMIC DNA]</scope>
    <source>
        <strain evidence="5">DSM 44100</strain>
    </source>
</reference>
<dbReference type="Proteomes" id="UP000198797">
    <property type="component" value="Unassembled WGS sequence"/>
</dbReference>
<dbReference type="SMART" id="SM00637">
    <property type="entry name" value="CBD_II"/>
    <property type="match status" value="1"/>
</dbReference>
<feature type="domain" description="CBM2" evidence="3">
    <location>
        <begin position="28"/>
        <end position="138"/>
    </location>
</feature>
<dbReference type="SUPFAM" id="SSF49384">
    <property type="entry name" value="Carbohydrate-binding domain"/>
    <property type="match status" value="1"/>
</dbReference>
<dbReference type="InterPro" id="IPR001919">
    <property type="entry name" value="CBD2"/>
</dbReference>
<feature type="compositionally biased region" description="Pro residues" evidence="1">
    <location>
        <begin position="141"/>
        <end position="184"/>
    </location>
</feature>
<dbReference type="OrthoDB" id="3401948at2"/>
<feature type="region of interest" description="Disordered" evidence="1">
    <location>
        <begin position="123"/>
        <end position="210"/>
    </location>
</feature>
<organism evidence="4 5">
    <name type="scientific">Micromonospora matsumotoense</name>
    <dbReference type="NCBI Taxonomy" id="121616"/>
    <lineage>
        <taxon>Bacteria</taxon>
        <taxon>Bacillati</taxon>
        <taxon>Actinomycetota</taxon>
        <taxon>Actinomycetes</taxon>
        <taxon>Micromonosporales</taxon>
        <taxon>Micromonosporaceae</taxon>
        <taxon>Micromonospora</taxon>
    </lineage>
</organism>
<dbReference type="PRINTS" id="PR01217">
    <property type="entry name" value="PRICHEXTENSN"/>
</dbReference>
<dbReference type="Gene3D" id="2.40.160.20">
    <property type="match status" value="2"/>
</dbReference>
<dbReference type="PROSITE" id="PS51318">
    <property type="entry name" value="TAT"/>
    <property type="match status" value="1"/>
</dbReference>
<dbReference type="PANTHER" id="PTHR37315:SF1">
    <property type="entry name" value="UPF0311 PROTEIN BLR7842"/>
    <property type="match status" value="1"/>
</dbReference>
<dbReference type="InterPro" id="IPR008965">
    <property type="entry name" value="CBM2/CBM3_carb-bd_dom_sf"/>
</dbReference>
<evidence type="ECO:0000313" key="4">
    <source>
        <dbReference type="EMBL" id="SCE66765.1"/>
    </source>
</evidence>
<feature type="chain" id="PRO_5038575508" description="CBM2 domain-containing protein" evidence="2">
    <location>
        <begin position="29"/>
        <end position="502"/>
    </location>
</feature>
<dbReference type="Gene3D" id="2.60.40.290">
    <property type="match status" value="1"/>
</dbReference>
<dbReference type="GO" id="GO:0030247">
    <property type="term" value="F:polysaccharide binding"/>
    <property type="evidence" value="ECO:0007669"/>
    <property type="project" value="UniProtKB-UniRule"/>
</dbReference>
<dbReference type="PROSITE" id="PS51173">
    <property type="entry name" value="CBM2"/>
    <property type="match status" value="1"/>
</dbReference>
<dbReference type="InterPro" id="IPR006311">
    <property type="entry name" value="TAT_signal"/>
</dbReference>
<dbReference type="GO" id="GO:0004553">
    <property type="term" value="F:hydrolase activity, hydrolyzing O-glycosyl compounds"/>
    <property type="evidence" value="ECO:0007669"/>
    <property type="project" value="InterPro"/>
</dbReference>